<dbReference type="InterPro" id="IPR051487">
    <property type="entry name" value="Ser/Thr_Proteases_Immune/Dev"/>
</dbReference>
<dbReference type="PROSITE" id="PS50240">
    <property type="entry name" value="TRYPSIN_DOM"/>
    <property type="match status" value="1"/>
</dbReference>
<feature type="compositionally biased region" description="Low complexity" evidence="5">
    <location>
        <begin position="66"/>
        <end position="87"/>
    </location>
</feature>
<dbReference type="Proteomes" id="UP001162164">
    <property type="component" value="Unassembled WGS sequence"/>
</dbReference>
<keyword evidence="4" id="KW-0720">Serine protease</keyword>
<feature type="domain" description="Clip" evidence="7">
    <location>
        <begin position="13"/>
        <end position="57"/>
    </location>
</feature>
<dbReference type="InterPro" id="IPR043504">
    <property type="entry name" value="Peptidase_S1_PA_chymotrypsin"/>
</dbReference>
<dbReference type="SMART" id="SM00020">
    <property type="entry name" value="Tryp_SPc"/>
    <property type="match status" value="1"/>
</dbReference>
<feature type="domain" description="Peptidase S1" evidence="6">
    <location>
        <begin position="206"/>
        <end position="501"/>
    </location>
</feature>
<evidence type="ECO:0000256" key="5">
    <source>
        <dbReference type="SAM" id="MobiDB-lite"/>
    </source>
</evidence>
<evidence type="ECO:0000259" key="6">
    <source>
        <dbReference type="PROSITE" id="PS50240"/>
    </source>
</evidence>
<dbReference type="PROSITE" id="PS51888">
    <property type="entry name" value="CLIP"/>
    <property type="match status" value="1"/>
</dbReference>
<dbReference type="EMBL" id="JAPWTJ010000443">
    <property type="protein sequence ID" value="KAJ8978396.1"/>
    <property type="molecule type" value="Genomic_DNA"/>
</dbReference>
<evidence type="ECO:0000256" key="3">
    <source>
        <dbReference type="ARBA" id="ARBA00024195"/>
    </source>
</evidence>
<evidence type="ECO:0000256" key="2">
    <source>
        <dbReference type="ARBA" id="ARBA00023157"/>
    </source>
</evidence>
<dbReference type="Pfam" id="PF00089">
    <property type="entry name" value="Trypsin"/>
    <property type="match status" value="1"/>
</dbReference>
<dbReference type="InterPro" id="IPR001314">
    <property type="entry name" value="Peptidase_S1A"/>
</dbReference>
<dbReference type="InterPro" id="IPR033116">
    <property type="entry name" value="TRYPSIN_SER"/>
</dbReference>
<keyword evidence="9" id="KW-1185">Reference proteome</keyword>
<keyword evidence="4" id="KW-0378">Hydrolase</keyword>
<keyword evidence="4" id="KW-0645">Protease</keyword>
<protein>
    <submittedName>
        <fullName evidence="8">Uncharacterized protein</fullName>
    </submittedName>
</protein>
<organism evidence="8 9">
    <name type="scientific">Molorchus minor</name>
    <dbReference type="NCBI Taxonomy" id="1323400"/>
    <lineage>
        <taxon>Eukaryota</taxon>
        <taxon>Metazoa</taxon>
        <taxon>Ecdysozoa</taxon>
        <taxon>Arthropoda</taxon>
        <taxon>Hexapoda</taxon>
        <taxon>Insecta</taxon>
        <taxon>Pterygota</taxon>
        <taxon>Neoptera</taxon>
        <taxon>Endopterygota</taxon>
        <taxon>Coleoptera</taxon>
        <taxon>Polyphaga</taxon>
        <taxon>Cucujiformia</taxon>
        <taxon>Chrysomeloidea</taxon>
        <taxon>Cerambycidae</taxon>
        <taxon>Lamiinae</taxon>
        <taxon>Monochamini</taxon>
        <taxon>Molorchus</taxon>
    </lineage>
</organism>
<evidence type="ECO:0000313" key="8">
    <source>
        <dbReference type="EMBL" id="KAJ8978396.1"/>
    </source>
</evidence>
<dbReference type="InterPro" id="IPR009003">
    <property type="entry name" value="Peptidase_S1_PA"/>
</dbReference>
<evidence type="ECO:0000259" key="7">
    <source>
        <dbReference type="PROSITE" id="PS51888"/>
    </source>
</evidence>
<evidence type="ECO:0000313" key="9">
    <source>
        <dbReference type="Proteomes" id="UP001162164"/>
    </source>
</evidence>
<dbReference type="PROSITE" id="PS00134">
    <property type="entry name" value="TRYPSIN_HIS"/>
    <property type="match status" value="1"/>
</dbReference>
<dbReference type="Gene3D" id="2.40.10.10">
    <property type="entry name" value="Trypsin-like serine proteases"/>
    <property type="match status" value="2"/>
</dbReference>
<dbReference type="InterPro" id="IPR022700">
    <property type="entry name" value="CLIP"/>
</dbReference>
<dbReference type="PRINTS" id="PR00722">
    <property type="entry name" value="CHYMOTRYPSIN"/>
</dbReference>
<name>A0ABQ9JJK3_9CUCU</name>
<comment type="similarity">
    <text evidence="3">Belongs to the peptidase S1 family. CLIP subfamily.</text>
</comment>
<reference evidence="8" key="1">
    <citation type="journal article" date="2023" name="Insect Mol. Biol.">
        <title>Genome sequencing provides insights into the evolution of gene families encoding plant cell wall-degrading enzymes in longhorned beetles.</title>
        <authorList>
            <person name="Shin N.R."/>
            <person name="Okamura Y."/>
            <person name="Kirsch R."/>
            <person name="Pauchet Y."/>
        </authorList>
    </citation>
    <scope>NUCLEOTIDE SEQUENCE</scope>
    <source>
        <strain evidence="8">MMC_N1</strain>
    </source>
</reference>
<sequence>MYLYYASYYAGDSCETSKGSPGVCKFLTQCPSALAGLQRGQLPKNCGFRGTQVIVCCSDIGTPTGTTTTTTTTRRTPTTPTSPTTTSNSIALTNRLPGDISKLKQSSTFSMMVTITFRCVRRNRVAEIRIGVEGRQRVQKGKQDTEVSGQSLQLVASYDRQELTCIFLECKEYAQYAYDRTASPVLSLVPQYANTLECPFEKLPLIVGGTSATRQEFPHMALIGYQTGEEIEWACGGTLISENFVLTAGHCLKDRKLGSAKFVRLGITNKTDHTHMQELTVKDIISHPEYTSAKYHDIGLLKLSKNAQLDPYVRPACLQTQRNIPYKNAIASGWGKIEFSGGTSDDLLKVVLEFFTTEQCNKTYRRDINGPTTDLRQGILDDYMLCAGSSKDFKDTCQGDSGGPLQVYHEETNDIKCMYDIVGVTSFGKSCGLAANVPGVYTRGDSGGPLQVYHENTEETPCMYDIVGVTSFGKSCGLAKDVPGVYTRVSWYTKWIEDIVWPE</sequence>
<keyword evidence="2" id="KW-1015">Disulfide bond</keyword>
<dbReference type="InterPro" id="IPR018114">
    <property type="entry name" value="TRYPSIN_HIS"/>
</dbReference>
<evidence type="ECO:0000256" key="1">
    <source>
        <dbReference type="ARBA" id="ARBA00022729"/>
    </source>
</evidence>
<dbReference type="CDD" id="cd00190">
    <property type="entry name" value="Tryp_SPc"/>
    <property type="match status" value="1"/>
</dbReference>
<evidence type="ECO:0000256" key="4">
    <source>
        <dbReference type="RuleBase" id="RU363034"/>
    </source>
</evidence>
<proteinExistence type="inferred from homology"/>
<accession>A0ABQ9JJK3</accession>
<dbReference type="SUPFAM" id="SSF50494">
    <property type="entry name" value="Trypsin-like serine proteases"/>
    <property type="match status" value="2"/>
</dbReference>
<dbReference type="SMART" id="SM00680">
    <property type="entry name" value="CLIP"/>
    <property type="match status" value="1"/>
</dbReference>
<keyword evidence="1" id="KW-0732">Signal</keyword>
<gene>
    <name evidence="8" type="ORF">NQ317_006303</name>
</gene>
<feature type="region of interest" description="Disordered" evidence="5">
    <location>
        <begin position="66"/>
        <end position="91"/>
    </location>
</feature>
<dbReference type="InterPro" id="IPR001254">
    <property type="entry name" value="Trypsin_dom"/>
</dbReference>
<comment type="caution">
    <text evidence="8">The sequence shown here is derived from an EMBL/GenBank/DDBJ whole genome shotgun (WGS) entry which is preliminary data.</text>
</comment>
<dbReference type="PANTHER" id="PTHR24256">
    <property type="entry name" value="TRYPTASE-RELATED"/>
    <property type="match status" value="1"/>
</dbReference>
<dbReference type="PROSITE" id="PS00135">
    <property type="entry name" value="TRYPSIN_SER"/>
    <property type="match status" value="1"/>
</dbReference>